<dbReference type="Proteomes" id="UP000694892">
    <property type="component" value="Chromosome 3S"/>
</dbReference>
<gene>
    <name evidence="2" type="ORF">XELAEV_18020439mg</name>
</gene>
<keyword evidence="1" id="KW-0472">Membrane</keyword>
<dbReference type="EMBL" id="CM004471">
    <property type="protein sequence ID" value="OCT86750.1"/>
    <property type="molecule type" value="Genomic_DNA"/>
</dbReference>
<reference evidence="3" key="1">
    <citation type="journal article" date="2016" name="Nature">
        <title>Genome evolution in the allotetraploid frog Xenopus laevis.</title>
        <authorList>
            <person name="Session A.M."/>
            <person name="Uno Y."/>
            <person name="Kwon T."/>
            <person name="Chapman J.A."/>
            <person name="Toyoda A."/>
            <person name="Takahashi S."/>
            <person name="Fukui A."/>
            <person name="Hikosaka A."/>
            <person name="Suzuki A."/>
            <person name="Kondo M."/>
            <person name="van Heeringen S.J."/>
            <person name="Quigley I."/>
            <person name="Heinz S."/>
            <person name="Ogino H."/>
            <person name="Ochi H."/>
            <person name="Hellsten U."/>
            <person name="Lyons J.B."/>
            <person name="Simakov O."/>
            <person name="Putnam N."/>
            <person name="Stites J."/>
            <person name="Kuroki Y."/>
            <person name="Tanaka T."/>
            <person name="Michiue T."/>
            <person name="Watanabe M."/>
            <person name="Bogdanovic O."/>
            <person name="Lister R."/>
            <person name="Georgiou G."/>
            <person name="Paranjpe S.S."/>
            <person name="van Kruijsbergen I."/>
            <person name="Shu S."/>
            <person name="Carlson J."/>
            <person name="Kinoshita T."/>
            <person name="Ohta Y."/>
            <person name="Mawaribuchi S."/>
            <person name="Jenkins J."/>
            <person name="Grimwood J."/>
            <person name="Schmutz J."/>
            <person name="Mitros T."/>
            <person name="Mozaffari S.V."/>
            <person name="Suzuki Y."/>
            <person name="Haramoto Y."/>
            <person name="Yamamoto T.S."/>
            <person name="Takagi C."/>
            <person name="Heald R."/>
            <person name="Miller K."/>
            <person name="Haudenschild C."/>
            <person name="Kitzman J."/>
            <person name="Nakayama T."/>
            <person name="Izutsu Y."/>
            <person name="Robert J."/>
            <person name="Fortriede J."/>
            <person name="Burns K."/>
            <person name="Lotay V."/>
            <person name="Karimi K."/>
            <person name="Yasuoka Y."/>
            <person name="Dichmann D.S."/>
            <person name="Flajnik M.F."/>
            <person name="Houston D.W."/>
            <person name="Shendure J."/>
            <person name="DuPasquier L."/>
            <person name="Vize P.D."/>
            <person name="Zorn A.M."/>
            <person name="Ito M."/>
            <person name="Marcotte E.M."/>
            <person name="Wallingford J.B."/>
            <person name="Ito Y."/>
            <person name="Asashima M."/>
            <person name="Ueno N."/>
            <person name="Matsuda Y."/>
            <person name="Veenstra G.J."/>
            <person name="Fujiyama A."/>
            <person name="Harland R.M."/>
            <person name="Taira M."/>
            <person name="Rokhsar D.S."/>
        </authorList>
    </citation>
    <scope>NUCLEOTIDE SEQUENCE [LARGE SCALE GENOMIC DNA]</scope>
    <source>
        <strain evidence="3">J</strain>
    </source>
</reference>
<evidence type="ECO:0000313" key="2">
    <source>
        <dbReference type="EMBL" id="OCT86750.1"/>
    </source>
</evidence>
<proteinExistence type="predicted"/>
<name>A0A974HQN8_XENLA</name>
<feature type="transmembrane region" description="Helical" evidence="1">
    <location>
        <begin position="72"/>
        <end position="92"/>
    </location>
</feature>
<feature type="transmembrane region" description="Helical" evidence="1">
    <location>
        <begin position="104"/>
        <end position="126"/>
    </location>
</feature>
<keyword evidence="1" id="KW-0812">Transmembrane</keyword>
<organism evidence="2 3">
    <name type="scientific">Xenopus laevis</name>
    <name type="common">African clawed frog</name>
    <dbReference type="NCBI Taxonomy" id="8355"/>
    <lineage>
        <taxon>Eukaryota</taxon>
        <taxon>Metazoa</taxon>
        <taxon>Chordata</taxon>
        <taxon>Craniata</taxon>
        <taxon>Vertebrata</taxon>
        <taxon>Euteleostomi</taxon>
        <taxon>Amphibia</taxon>
        <taxon>Batrachia</taxon>
        <taxon>Anura</taxon>
        <taxon>Pipoidea</taxon>
        <taxon>Pipidae</taxon>
        <taxon>Xenopodinae</taxon>
        <taxon>Xenopus</taxon>
        <taxon>Xenopus</taxon>
    </lineage>
</organism>
<evidence type="ECO:0000256" key="1">
    <source>
        <dbReference type="SAM" id="Phobius"/>
    </source>
</evidence>
<evidence type="ECO:0000313" key="3">
    <source>
        <dbReference type="Proteomes" id="UP000694892"/>
    </source>
</evidence>
<keyword evidence="1" id="KW-1133">Transmembrane helix</keyword>
<accession>A0A974HQN8</accession>
<sequence length="155" mass="17610">MAFKSSWHLELDSCSEPKLAEPYTSQTCVRMLSYINCWWDTNLTSLADNLKLVQGVQETFTGFHRTKPSASLILLVMGDVVLYLCIGAFGYIPRNSWALKNKLTILLLCTVYARKLSLISLILRYFDLLQFYALSSKKTSWSLTRSADGWGVSHI</sequence>
<protein>
    <submittedName>
        <fullName evidence="2">Uncharacterized protein</fullName>
    </submittedName>
</protein>
<dbReference type="AlphaFoldDB" id="A0A974HQN8"/>